<protein>
    <submittedName>
        <fullName evidence="1">Uncharacterized protein</fullName>
    </submittedName>
</protein>
<comment type="caution">
    <text evidence="1">The sequence shown here is derived from an EMBL/GenBank/DDBJ whole genome shotgun (WGS) entry which is preliminary data.</text>
</comment>
<sequence length="111" mass="12428">MDFPVLCLQAQGLGLRQFRRVYDLEVNVKEGQTIFPYIIVTSKEDCIPVAIKFAYKDVEVGCGVITFLSESSFQTISDELKAVGPGYALILADNLNYFGDGNFSRTFHHIN</sequence>
<organism evidence="1 2">
    <name type="scientific">Pseudomonas tehranensis</name>
    <dbReference type="NCBI Taxonomy" id="2745502"/>
    <lineage>
        <taxon>Bacteria</taxon>
        <taxon>Pseudomonadati</taxon>
        <taxon>Pseudomonadota</taxon>
        <taxon>Gammaproteobacteria</taxon>
        <taxon>Pseudomonadales</taxon>
        <taxon>Pseudomonadaceae</taxon>
        <taxon>Pseudomonas</taxon>
    </lineage>
</organism>
<dbReference type="Proteomes" id="UP000617171">
    <property type="component" value="Unassembled WGS sequence"/>
</dbReference>
<reference evidence="1 2" key="1">
    <citation type="journal article" date="2020" name="Microorganisms">
        <title>Reliable Identification of Environmental Pseudomonas Isolates Using the rpoD Gene.</title>
        <authorList>
            <consortium name="The Broad Institute Genome Sequencing Platform"/>
            <person name="Girard L."/>
            <person name="Lood C."/>
            <person name="Rokni-Zadeh H."/>
            <person name="van Noort V."/>
            <person name="Lavigne R."/>
            <person name="De Mot R."/>
        </authorList>
    </citation>
    <scope>NUCLEOTIDE SEQUENCE [LARGE SCALE GENOMIC DNA]</scope>
    <source>
        <strain evidence="1 2">SWRI196</strain>
    </source>
</reference>
<evidence type="ECO:0000313" key="1">
    <source>
        <dbReference type="EMBL" id="MBC3345450.1"/>
    </source>
</evidence>
<accession>A0ABR6UMM4</accession>
<dbReference type="EMBL" id="JABWQV010000003">
    <property type="protein sequence ID" value="MBC3345450.1"/>
    <property type="molecule type" value="Genomic_DNA"/>
</dbReference>
<evidence type="ECO:0000313" key="2">
    <source>
        <dbReference type="Proteomes" id="UP000617171"/>
    </source>
</evidence>
<keyword evidence="2" id="KW-1185">Reference proteome</keyword>
<proteinExistence type="predicted"/>
<gene>
    <name evidence="1" type="ORF">HU811_02220</name>
</gene>
<name>A0ABR6UMM4_9PSED</name>
<dbReference type="RefSeq" id="WP_186653671.1">
    <property type="nucleotide sequence ID" value="NZ_JABWQV010000003.1"/>
</dbReference>